<gene>
    <name evidence="1" type="ORF">DET54_11835</name>
</gene>
<comment type="caution">
    <text evidence="1">The sequence shown here is derived from an EMBL/GenBank/DDBJ whole genome shotgun (WGS) entry which is preliminary data.</text>
</comment>
<sequence length="78" mass="9124">MQICFQNRHEQPAPFLGRGLRQSFSFISWGHFKEVALYALLMLRYIHVERVTLSELIKCSDASPFPALRQFKVLVREA</sequence>
<keyword evidence="2" id="KW-1185">Reference proteome</keyword>
<accession>A0ABX9BD81</accession>
<dbReference type="EMBL" id="QLLI01000018">
    <property type="protein sequence ID" value="RAI86844.1"/>
    <property type="molecule type" value="Genomic_DNA"/>
</dbReference>
<protein>
    <submittedName>
        <fullName evidence="1">Uncharacterized protein</fullName>
    </submittedName>
</protein>
<proteinExistence type="predicted"/>
<dbReference type="Proteomes" id="UP000248827">
    <property type="component" value="Unassembled WGS sequence"/>
</dbReference>
<name>A0ABX9BD81_9BACL</name>
<organism evidence="1 2">
    <name type="scientific">Paenibacillus pabuli</name>
    <dbReference type="NCBI Taxonomy" id="1472"/>
    <lineage>
        <taxon>Bacteria</taxon>
        <taxon>Bacillati</taxon>
        <taxon>Bacillota</taxon>
        <taxon>Bacilli</taxon>
        <taxon>Bacillales</taxon>
        <taxon>Paenibacillaceae</taxon>
        <taxon>Paenibacillus</taxon>
    </lineage>
</organism>
<evidence type="ECO:0000313" key="2">
    <source>
        <dbReference type="Proteomes" id="UP000248827"/>
    </source>
</evidence>
<reference evidence="1 2" key="1">
    <citation type="submission" date="2018-06" db="EMBL/GenBank/DDBJ databases">
        <title>Freshwater and sediment microbial communities from various areas in North America, analyzing microbe dynamics in response to fracking.</title>
        <authorList>
            <person name="Lamendella R."/>
        </authorList>
    </citation>
    <scope>NUCLEOTIDE SEQUENCE [LARGE SCALE GENOMIC DNA]</scope>
    <source>
        <strain evidence="1 2">NG-13</strain>
    </source>
</reference>
<evidence type="ECO:0000313" key="1">
    <source>
        <dbReference type="EMBL" id="RAI86844.1"/>
    </source>
</evidence>